<proteinExistence type="predicted"/>
<evidence type="ECO:0000256" key="4">
    <source>
        <dbReference type="PROSITE-ProRule" id="PRU01343"/>
    </source>
</evidence>
<dbReference type="GO" id="GO:0008270">
    <property type="term" value="F:zinc ion binding"/>
    <property type="evidence" value="ECO:0007669"/>
    <property type="project" value="UniProtKB-KW"/>
</dbReference>
<evidence type="ECO:0000256" key="1">
    <source>
        <dbReference type="ARBA" id="ARBA00022723"/>
    </source>
</evidence>
<gene>
    <name evidence="6" type="ORF">TorRG33x02_341670</name>
</gene>
<keyword evidence="2 4" id="KW-0863">Zinc-finger</keyword>
<dbReference type="PANTHER" id="PTHR33248">
    <property type="entry name" value="ZINC ION-BINDING PROTEIN"/>
    <property type="match status" value="1"/>
</dbReference>
<organism evidence="6 7">
    <name type="scientific">Trema orientale</name>
    <name type="common">Charcoal tree</name>
    <name type="synonym">Celtis orientalis</name>
    <dbReference type="NCBI Taxonomy" id="63057"/>
    <lineage>
        <taxon>Eukaryota</taxon>
        <taxon>Viridiplantae</taxon>
        <taxon>Streptophyta</taxon>
        <taxon>Embryophyta</taxon>
        <taxon>Tracheophyta</taxon>
        <taxon>Spermatophyta</taxon>
        <taxon>Magnoliopsida</taxon>
        <taxon>eudicotyledons</taxon>
        <taxon>Gunneridae</taxon>
        <taxon>Pentapetalae</taxon>
        <taxon>rosids</taxon>
        <taxon>fabids</taxon>
        <taxon>Rosales</taxon>
        <taxon>Cannabaceae</taxon>
        <taxon>Trema</taxon>
    </lineage>
</organism>
<reference evidence="7" key="1">
    <citation type="submission" date="2016-06" db="EMBL/GenBank/DDBJ databases">
        <title>Parallel loss of symbiosis genes in relatives of nitrogen-fixing non-legume Parasponia.</title>
        <authorList>
            <person name="Van Velzen R."/>
            <person name="Holmer R."/>
            <person name="Bu F."/>
            <person name="Rutten L."/>
            <person name="Van Zeijl A."/>
            <person name="Liu W."/>
            <person name="Santuari L."/>
            <person name="Cao Q."/>
            <person name="Sharma T."/>
            <person name="Shen D."/>
            <person name="Roswanjaya Y."/>
            <person name="Wardhani T."/>
            <person name="Kalhor M.S."/>
            <person name="Jansen J."/>
            <person name="Van den Hoogen J."/>
            <person name="Gungor B."/>
            <person name="Hartog M."/>
            <person name="Hontelez J."/>
            <person name="Verver J."/>
            <person name="Yang W.-C."/>
            <person name="Schijlen E."/>
            <person name="Repin R."/>
            <person name="Schilthuizen M."/>
            <person name="Schranz E."/>
            <person name="Heidstra R."/>
            <person name="Miyata K."/>
            <person name="Fedorova E."/>
            <person name="Kohlen W."/>
            <person name="Bisseling T."/>
            <person name="Smit S."/>
            <person name="Geurts R."/>
        </authorList>
    </citation>
    <scope>NUCLEOTIDE SEQUENCE [LARGE SCALE GENOMIC DNA]</scope>
    <source>
        <strain evidence="7">cv. RG33-2</strain>
    </source>
</reference>
<keyword evidence="1" id="KW-0479">Metal-binding</keyword>
<dbReference type="Pfam" id="PF06839">
    <property type="entry name" value="Zn_ribbon_GRF"/>
    <property type="match status" value="1"/>
</dbReference>
<dbReference type="InParanoid" id="A0A2P5ATL3"/>
<dbReference type="OrthoDB" id="1138703at2759"/>
<dbReference type="Proteomes" id="UP000237000">
    <property type="component" value="Unassembled WGS sequence"/>
</dbReference>
<feature type="domain" description="GRF-type" evidence="5">
    <location>
        <begin position="4"/>
        <end position="48"/>
    </location>
</feature>
<name>A0A2P5ATL3_TREOI</name>
<keyword evidence="7" id="KW-1185">Reference proteome</keyword>
<dbReference type="InterPro" id="IPR010666">
    <property type="entry name" value="Znf_GRF"/>
</dbReference>
<keyword evidence="3" id="KW-0862">Zinc</keyword>
<comment type="caution">
    <text evidence="6">The sequence shown here is derived from an EMBL/GenBank/DDBJ whole genome shotgun (WGS) entry which is preliminary data.</text>
</comment>
<sequence>MEFCKCRPPHPMVVRTSWTNKNPGRRFKSCRKLRAYSGCGFFYWVDPEMCERSKRVIPGLLRRIRDLEAEKSSFDEGEVGAR</sequence>
<evidence type="ECO:0000313" key="6">
    <source>
        <dbReference type="EMBL" id="PON39818.1"/>
    </source>
</evidence>
<evidence type="ECO:0000256" key="2">
    <source>
        <dbReference type="ARBA" id="ARBA00022771"/>
    </source>
</evidence>
<evidence type="ECO:0000256" key="3">
    <source>
        <dbReference type="ARBA" id="ARBA00022833"/>
    </source>
</evidence>
<dbReference type="EMBL" id="JXTC01000706">
    <property type="protein sequence ID" value="PON39818.1"/>
    <property type="molecule type" value="Genomic_DNA"/>
</dbReference>
<protein>
    <submittedName>
        <fullName evidence="6">Zinc finger, GRF-type</fullName>
    </submittedName>
</protein>
<evidence type="ECO:0000313" key="7">
    <source>
        <dbReference type="Proteomes" id="UP000237000"/>
    </source>
</evidence>
<dbReference type="PROSITE" id="PS51999">
    <property type="entry name" value="ZF_GRF"/>
    <property type="match status" value="1"/>
</dbReference>
<dbReference type="AlphaFoldDB" id="A0A2P5ATL3"/>
<evidence type="ECO:0000259" key="5">
    <source>
        <dbReference type="PROSITE" id="PS51999"/>
    </source>
</evidence>
<accession>A0A2P5ATL3</accession>
<dbReference type="STRING" id="63057.A0A2P5ATL3"/>